<evidence type="ECO:0000313" key="3">
    <source>
        <dbReference type="Proteomes" id="UP000663865"/>
    </source>
</evidence>
<dbReference type="SUPFAM" id="SSF52540">
    <property type="entry name" value="P-loop containing nucleoside triphosphate hydrolases"/>
    <property type="match status" value="1"/>
</dbReference>
<reference evidence="2" key="1">
    <citation type="submission" date="2021-02" db="EMBL/GenBank/DDBJ databases">
        <authorList>
            <person name="Nowell W R."/>
        </authorList>
    </citation>
    <scope>NUCLEOTIDE SEQUENCE</scope>
</reference>
<dbReference type="GO" id="GO:0004386">
    <property type="term" value="F:helicase activity"/>
    <property type="evidence" value="ECO:0007669"/>
    <property type="project" value="TreeGrafter"/>
</dbReference>
<evidence type="ECO:0000259" key="1">
    <source>
        <dbReference type="PROSITE" id="PS51192"/>
    </source>
</evidence>
<dbReference type="PANTHER" id="PTHR18934">
    <property type="entry name" value="ATP-DEPENDENT RNA HELICASE"/>
    <property type="match status" value="1"/>
</dbReference>
<dbReference type="Pfam" id="PF00270">
    <property type="entry name" value="DEAD"/>
    <property type="match status" value="1"/>
</dbReference>
<organism evidence="2 3">
    <name type="scientific">Rotaria socialis</name>
    <dbReference type="NCBI Taxonomy" id="392032"/>
    <lineage>
        <taxon>Eukaryota</taxon>
        <taxon>Metazoa</taxon>
        <taxon>Spiralia</taxon>
        <taxon>Gnathifera</taxon>
        <taxon>Rotifera</taxon>
        <taxon>Eurotatoria</taxon>
        <taxon>Bdelloidea</taxon>
        <taxon>Philodinida</taxon>
        <taxon>Philodinidae</taxon>
        <taxon>Rotaria</taxon>
    </lineage>
</organism>
<dbReference type="SMART" id="SM00487">
    <property type="entry name" value="DEXDc"/>
    <property type="match status" value="1"/>
</dbReference>
<dbReference type="AlphaFoldDB" id="A0A818II86"/>
<dbReference type="GO" id="GO:0003723">
    <property type="term" value="F:RNA binding"/>
    <property type="evidence" value="ECO:0007669"/>
    <property type="project" value="TreeGrafter"/>
</dbReference>
<name>A0A818II86_9BILA</name>
<gene>
    <name evidence="2" type="ORF">KIK155_LOCUS17176</name>
</gene>
<dbReference type="EMBL" id="CAJNYV010003032">
    <property type="protein sequence ID" value="CAF3525739.1"/>
    <property type="molecule type" value="Genomic_DNA"/>
</dbReference>
<dbReference type="InterPro" id="IPR011545">
    <property type="entry name" value="DEAD/DEAH_box_helicase_dom"/>
</dbReference>
<sequence length="374" mass="42893">MAISTKQKSTVPNFDPGNSLYSTNESLTAQDIENYFRFGSARSSSSTNSTANSTSNISEPKIVQYLRPTSFEQQQKEVQQLNKNKLDIVPYAAFHEKKKLLAISQKAYARDFQRKFDNEFLQHCSKGILRDKDDKTTICSLTKRLSNIEDQTDLDDVPSEADKEEIRHVFGISHALETFDDYKDLKQWTNQDTTLPVYSQKDKILSTIETNSITVIQGNTGSGKSTQIPQYILDDYVERSKPVNIVVAQPRHIAARSLCEHVSHSRNWTVGQTVGYQTSLNKQRCELTRILYCITGILLQKLILTKNLQDFTHIILDEVHERDQSMDFLLILVRMLWLRNSQNVKIILMSATIEIDKLTNYFRQVINGRIVPAY</sequence>
<dbReference type="Gene3D" id="3.40.50.300">
    <property type="entry name" value="P-loop containing nucleotide triphosphate hydrolases"/>
    <property type="match status" value="1"/>
</dbReference>
<evidence type="ECO:0000313" key="2">
    <source>
        <dbReference type="EMBL" id="CAF3525739.1"/>
    </source>
</evidence>
<protein>
    <recommendedName>
        <fullName evidence="1">Helicase ATP-binding domain-containing protein</fullName>
    </recommendedName>
</protein>
<proteinExistence type="predicted"/>
<dbReference type="InterPro" id="IPR014001">
    <property type="entry name" value="Helicase_ATP-bd"/>
</dbReference>
<feature type="domain" description="Helicase ATP-binding" evidence="1">
    <location>
        <begin position="205"/>
        <end position="371"/>
    </location>
</feature>
<dbReference type="GO" id="GO:0005524">
    <property type="term" value="F:ATP binding"/>
    <property type="evidence" value="ECO:0007669"/>
    <property type="project" value="InterPro"/>
</dbReference>
<dbReference type="Proteomes" id="UP000663865">
    <property type="component" value="Unassembled WGS sequence"/>
</dbReference>
<accession>A0A818II86</accession>
<comment type="caution">
    <text evidence="2">The sequence shown here is derived from an EMBL/GenBank/DDBJ whole genome shotgun (WGS) entry which is preliminary data.</text>
</comment>
<dbReference type="PANTHER" id="PTHR18934:SF113">
    <property type="entry name" value="ATP-DEPENDENT RNA HELICASE TDRD9"/>
    <property type="match status" value="1"/>
</dbReference>
<dbReference type="PROSITE" id="PS51192">
    <property type="entry name" value="HELICASE_ATP_BIND_1"/>
    <property type="match status" value="1"/>
</dbReference>
<dbReference type="InterPro" id="IPR027417">
    <property type="entry name" value="P-loop_NTPase"/>
</dbReference>